<dbReference type="InterPro" id="IPR036291">
    <property type="entry name" value="NAD(P)-bd_dom_sf"/>
</dbReference>
<organism evidence="4 5">
    <name type="scientific">Cadophora malorum</name>
    <dbReference type="NCBI Taxonomy" id="108018"/>
    <lineage>
        <taxon>Eukaryota</taxon>
        <taxon>Fungi</taxon>
        <taxon>Dikarya</taxon>
        <taxon>Ascomycota</taxon>
        <taxon>Pezizomycotina</taxon>
        <taxon>Leotiomycetes</taxon>
        <taxon>Helotiales</taxon>
        <taxon>Ploettnerulaceae</taxon>
        <taxon>Cadophora</taxon>
    </lineage>
</organism>
<evidence type="ECO:0000256" key="3">
    <source>
        <dbReference type="RuleBase" id="RU000363"/>
    </source>
</evidence>
<dbReference type="Gene3D" id="3.40.50.720">
    <property type="entry name" value="NAD(P)-binding Rossmann-like Domain"/>
    <property type="match status" value="1"/>
</dbReference>
<keyword evidence="2" id="KW-0560">Oxidoreductase</keyword>
<evidence type="ECO:0000256" key="2">
    <source>
        <dbReference type="ARBA" id="ARBA00023002"/>
    </source>
</evidence>
<comment type="caution">
    <text evidence="4">The sequence shown here is derived from an EMBL/GenBank/DDBJ whole genome shotgun (WGS) entry which is preliminary data.</text>
</comment>
<dbReference type="InterPro" id="IPR002347">
    <property type="entry name" value="SDR_fam"/>
</dbReference>
<dbReference type="GO" id="GO:0005783">
    <property type="term" value="C:endoplasmic reticulum"/>
    <property type="evidence" value="ECO:0007669"/>
    <property type="project" value="TreeGrafter"/>
</dbReference>
<name>A0A8H7THH8_9HELO</name>
<evidence type="ECO:0000313" key="4">
    <source>
        <dbReference type="EMBL" id="KAG4421755.1"/>
    </source>
</evidence>
<proteinExistence type="inferred from homology"/>
<reference evidence="4" key="1">
    <citation type="submission" date="2021-02" db="EMBL/GenBank/DDBJ databases">
        <title>Genome sequence Cadophora malorum strain M34.</title>
        <authorList>
            <person name="Stefanovic E."/>
            <person name="Vu D."/>
            <person name="Scully C."/>
            <person name="Dijksterhuis J."/>
            <person name="Roader J."/>
            <person name="Houbraken J."/>
        </authorList>
    </citation>
    <scope>NUCLEOTIDE SEQUENCE</scope>
    <source>
        <strain evidence="4">M34</strain>
    </source>
</reference>
<dbReference type="PANTHER" id="PTHR44169">
    <property type="entry name" value="NADPH-DEPENDENT 1-ACYLDIHYDROXYACETONE PHOSPHATE REDUCTASE"/>
    <property type="match status" value="1"/>
</dbReference>
<dbReference type="GO" id="GO:0006654">
    <property type="term" value="P:phosphatidic acid biosynthetic process"/>
    <property type="evidence" value="ECO:0007669"/>
    <property type="project" value="TreeGrafter"/>
</dbReference>
<sequence>MSLSQKYVLITGCSANGLGAALVDVFLQHDYHIFATLRTPSKAPSHFSTLSNITILALDVVSPTDIASAVDAVKKKTGGRLDVLVNNSGRFEVMPALDTSIKEGKKLFDLNLWAPLAMIQAFAPLLIEARGCVVNVSSVAAVLPLYFQSIYSASKAALMNASEIWRLELALLGVRTLTIMTGSVRSNVFETMSGGKVPETSYYAAVAKDIYDLGDGRLAEYAISSDAWAKTVVDAVEKGTTGKVWFGGAASATGWAAWLLPAWMVDKSMTSFMPWVKKIQR</sequence>
<dbReference type="PRINTS" id="PR00080">
    <property type="entry name" value="SDRFAMILY"/>
</dbReference>
<evidence type="ECO:0000313" key="5">
    <source>
        <dbReference type="Proteomes" id="UP000664132"/>
    </source>
</evidence>
<keyword evidence="5" id="KW-1185">Reference proteome</keyword>
<gene>
    <name evidence="4" type="ORF">IFR04_005131</name>
</gene>
<dbReference type="OrthoDB" id="2102561at2759"/>
<dbReference type="PRINTS" id="PR00081">
    <property type="entry name" value="GDHRDH"/>
</dbReference>
<dbReference type="PANTHER" id="PTHR44169:SF6">
    <property type="entry name" value="NADPH-DEPENDENT 1-ACYLDIHYDROXYACETONE PHOSPHATE REDUCTASE"/>
    <property type="match status" value="1"/>
</dbReference>
<evidence type="ECO:0000256" key="1">
    <source>
        <dbReference type="ARBA" id="ARBA00006484"/>
    </source>
</evidence>
<evidence type="ECO:0008006" key="6">
    <source>
        <dbReference type="Google" id="ProtNLM"/>
    </source>
</evidence>
<dbReference type="AlphaFoldDB" id="A0A8H7THH8"/>
<dbReference type="GO" id="GO:0004806">
    <property type="term" value="F:triacylglycerol lipase activity"/>
    <property type="evidence" value="ECO:0007669"/>
    <property type="project" value="TreeGrafter"/>
</dbReference>
<dbReference type="Proteomes" id="UP000664132">
    <property type="component" value="Unassembled WGS sequence"/>
</dbReference>
<comment type="similarity">
    <text evidence="1 3">Belongs to the short-chain dehydrogenases/reductases (SDR) family.</text>
</comment>
<dbReference type="EMBL" id="JAFJYH010000060">
    <property type="protein sequence ID" value="KAG4421755.1"/>
    <property type="molecule type" value="Genomic_DNA"/>
</dbReference>
<accession>A0A8H7THH8</accession>
<dbReference type="SUPFAM" id="SSF51735">
    <property type="entry name" value="NAD(P)-binding Rossmann-fold domains"/>
    <property type="match status" value="1"/>
</dbReference>
<dbReference type="GO" id="GO:0000140">
    <property type="term" value="F:acylglycerone-phosphate reductase (NADP+) activity"/>
    <property type="evidence" value="ECO:0007669"/>
    <property type="project" value="TreeGrafter"/>
</dbReference>
<protein>
    <recommendedName>
        <fullName evidence="6">Short-chain dehydrogenase/reductase</fullName>
    </recommendedName>
</protein>
<dbReference type="GO" id="GO:0005811">
    <property type="term" value="C:lipid droplet"/>
    <property type="evidence" value="ECO:0007669"/>
    <property type="project" value="TreeGrafter"/>
</dbReference>
<dbReference type="GO" id="GO:0019433">
    <property type="term" value="P:triglyceride catabolic process"/>
    <property type="evidence" value="ECO:0007669"/>
    <property type="project" value="TreeGrafter"/>
</dbReference>
<dbReference type="Pfam" id="PF00106">
    <property type="entry name" value="adh_short"/>
    <property type="match status" value="1"/>
</dbReference>